<comment type="caution">
    <text evidence="2">The sequence shown here is derived from an EMBL/GenBank/DDBJ whole genome shotgun (WGS) entry which is preliminary data.</text>
</comment>
<dbReference type="Proteomes" id="UP001500620">
    <property type="component" value="Unassembled WGS sequence"/>
</dbReference>
<evidence type="ECO:0000313" key="3">
    <source>
        <dbReference type="Proteomes" id="UP001500620"/>
    </source>
</evidence>
<name>A0ABP8DJI3_9ACTN</name>
<gene>
    <name evidence="2" type="ORF">GCM10022255_073740</name>
</gene>
<dbReference type="Pfam" id="PF20013">
    <property type="entry name" value="GAP1-N2"/>
    <property type="match status" value="1"/>
</dbReference>
<evidence type="ECO:0000313" key="2">
    <source>
        <dbReference type="EMBL" id="GAA4257339.1"/>
    </source>
</evidence>
<reference evidence="3" key="1">
    <citation type="journal article" date="2019" name="Int. J. Syst. Evol. Microbiol.">
        <title>The Global Catalogue of Microorganisms (GCM) 10K type strain sequencing project: providing services to taxonomists for standard genome sequencing and annotation.</title>
        <authorList>
            <consortium name="The Broad Institute Genomics Platform"/>
            <consortium name="The Broad Institute Genome Sequencing Center for Infectious Disease"/>
            <person name="Wu L."/>
            <person name="Ma J."/>
        </authorList>
    </citation>
    <scope>NUCLEOTIDE SEQUENCE [LARGE SCALE GENOMIC DNA]</scope>
    <source>
        <strain evidence="3">JCM 17441</strain>
    </source>
</reference>
<proteinExistence type="predicted"/>
<dbReference type="InterPro" id="IPR045402">
    <property type="entry name" value="GAP1-N2"/>
</dbReference>
<organism evidence="2 3">
    <name type="scientific">Dactylosporangium darangshiense</name>
    <dbReference type="NCBI Taxonomy" id="579108"/>
    <lineage>
        <taxon>Bacteria</taxon>
        <taxon>Bacillati</taxon>
        <taxon>Actinomycetota</taxon>
        <taxon>Actinomycetes</taxon>
        <taxon>Micromonosporales</taxon>
        <taxon>Micromonosporaceae</taxon>
        <taxon>Dactylosporangium</taxon>
    </lineage>
</organism>
<keyword evidence="3" id="KW-1185">Reference proteome</keyword>
<evidence type="ECO:0000259" key="1">
    <source>
        <dbReference type="Pfam" id="PF20013"/>
    </source>
</evidence>
<protein>
    <recommendedName>
        <fullName evidence="1">GTPase-associated protein 1 N-terminal domain-containing protein</fullName>
    </recommendedName>
</protein>
<dbReference type="EMBL" id="BAABAT010000027">
    <property type="protein sequence ID" value="GAA4257339.1"/>
    <property type="molecule type" value="Genomic_DNA"/>
</dbReference>
<dbReference type="RefSeq" id="WP_345134335.1">
    <property type="nucleotide sequence ID" value="NZ_BAABAT010000027.1"/>
</dbReference>
<accession>A0ABP8DJI3</accession>
<sequence length="746" mass="77773">MIEQFWYTRPAGRGGTPGFQIVAASPGLRDRHSSTVATALRLCRYDPPADPDPGAEPPPSFGWVDADGLRYCFRRVPAGVDEYGRPGNLAAHILVAPRELLPAAELAARFASPWWWRGSAVTTAELPCLSGLASVPRKDPPEPAGLLPPFLDAILGRGPRTLVAVPSAPQVVAGLVAAVERRFAGLMDEFAVSTYEGPDTALWFDIVGAVKPPPGALLVTPGGDARTAAPVARARTLILAPAPRALALASRAAGIGTPEADVRPLAAFIGGYDDLIHGARPGDDVLAALLGRPAVVDATLQEFPAVRAELALALVRGAAEPVAAAVRSGAGAPALEAVGTAIADALTGNETAAPGRWDPVLARLPGLSAVLAAACERALLDRLAGEPALVEAAGPRARLALLHRAAGDGLRPFDSAVRGLLDGLGTDWPTVADDSRFASEWRGQVLAAALGSGRAAPADVAARLVRLPELVPHAVGHLAGAGRLRAVVVAVAPDARARFVFDAARALPPAGRTELIGWYAAEQLTGDARLRFLVAGRSARLLHRADEPIGRAVRAAVAGRLARDLDAGALPRTATEAEDLLAWCADAESAAWLAVLRLDRAAPASVPELRDAVARAGHIGEPGARDVALRCAALYFVARRPAPALFGPAAAVLREDALVAACATVLRATGDEAGARSLLRHLLRRAVDGEAGEDPAVRALAQELSAEVQEKLEREARALGPEALRWWHGHVRPGLFESFRRWLGGD</sequence>
<feature type="domain" description="GTPase-associated protein 1 N-terminal" evidence="1">
    <location>
        <begin position="1"/>
        <end position="130"/>
    </location>
</feature>